<sequence>MADCIFCKIIAGEIPSANVYEDEQFLAFLDINPVAPGHTLLIPKAHHPMMADLPDELIGPIYQAAKQLMQRIKAAMAADFVALSVVGVDVPHFHIHLIPRRSGDGLANFWPTRTYAEGELDRVAAKIRDAS</sequence>
<feature type="active site" description="Tele-AMP-histidine intermediate" evidence="1">
    <location>
        <position position="94"/>
    </location>
</feature>
<accession>A0A1G1YES9</accession>
<dbReference type="InterPro" id="IPR011146">
    <property type="entry name" value="HIT-like"/>
</dbReference>
<dbReference type="Gene3D" id="3.30.428.10">
    <property type="entry name" value="HIT-like"/>
    <property type="match status" value="1"/>
</dbReference>
<evidence type="ECO:0000313" key="5">
    <source>
        <dbReference type="EMBL" id="OGY50316.1"/>
    </source>
</evidence>
<dbReference type="PANTHER" id="PTHR46648:SF1">
    <property type="entry name" value="ADENOSINE 5'-MONOPHOSPHORAMIDASE HNT1"/>
    <property type="match status" value="1"/>
</dbReference>
<evidence type="ECO:0000259" key="4">
    <source>
        <dbReference type="PROSITE" id="PS51084"/>
    </source>
</evidence>
<evidence type="ECO:0000256" key="1">
    <source>
        <dbReference type="PIRSR" id="PIRSR601310-1"/>
    </source>
</evidence>
<name>A0A1G1YES9_9BACT</name>
<dbReference type="InterPro" id="IPR001310">
    <property type="entry name" value="Histidine_triad_HIT"/>
</dbReference>
<dbReference type="PRINTS" id="PR00332">
    <property type="entry name" value="HISTRIAD"/>
</dbReference>
<evidence type="ECO:0000256" key="2">
    <source>
        <dbReference type="PIRSR" id="PIRSR601310-3"/>
    </source>
</evidence>
<feature type="short sequence motif" description="Histidine triad motif" evidence="2 3">
    <location>
        <begin position="92"/>
        <end position="96"/>
    </location>
</feature>
<evidence type="ECO:0000313" key="6">
    <source>
        <dbReference type="Proteomes" id="UP000177310"/>
    </source>
</evidence>
<feature type="domain" description="HIT" evidence="4">
    <location>
        <begin position="5"/>
        <end position="107"/>
    </location>
</feature>
<dbReference type="GO" id="GO:0003824">
    <property type="term" value="F:catalytic activity"/>
    <property type="evidence" value="ECO:0007669"/>
    <property type="project" value="InterPro"/>
</dbReference>
<dbReference type="Proteomes" id="UP000177310">
    <property type="component" value="Unassembled WGS sequence"/>
</dbReference>
<gene>
    <name evidence="5" type="ORF">A3J59_04195</name>
</gene>
<dbReference type="PROSITE" id="PS51084">
    <property type="entry name" value="HIT_2"/>
    <property type="match status" value="1"/>
</dbReference>
<dbReference type="AlphaFoldDB" id="A0A1G1YES9"/>
<dbReference type="STRING" id="1797542.A3J59_04195"/>
<dbReference type="Pfam" id="PF01230">
    <property type="entry name" value="HIT"/>
    <property type="match status" value="1"/>
</dbReference>
<dbReference type="EMBL" id="MHIL01000032">
    <property type="protein sequence ID" value="OGY50316.1"/>
    <property type="molecule type" value="Genomic_DNA"/>
</dbReference>
<comment type="caution">
    <text evidence="5">The sequence shown here is derived from an EMBL/GenBank/DDBJ whole genome shotgun (WGS) entry which is preliminary data.</text>
</comment>
<proteinExistence type="predicted"/>
<protein>
    <recommendedName>
        <fullName evidence="4">HIT domain-containing protein</fullName>
    </recommendedName>
</protein>
<dbReference type="InterPro" id="IPR036265">
    <property type="entry name" value="HIT-like_sf"/>
</dbReference>
<reference evidence="5 6" key="1">
    <citation type="journal article" date="2016" name="Nat. Commun.">
        <title>Thousands of microbial genomes shed light on interconnected biogeochemical processes in an aquifer system.</title>
        <authorList>
            <person name="Anantharaman K."/>
            <person name="Brown C.T."/>
            <person name="Hug L.A."/>
            <person name="Sharon I."/>
            <person name="Castelle C.J."/>
            <person name="Probst A.J."/>
            <person name="Thomas B.C."/>
            <person name="Singh A."/>
            <person name="Wilkins M.J."/>
            <person name="Karaoz U."/>
            <person name="Brodie E.L."/>
            <person name="Williams K.H."/>
            <person name="Hubbard S.S."/>
            <person name="Banfield J.F."/>
        </authorList>
    </citation>
    <scope>NUCLEOTIDE SEQUENCE [LARGE SCALE GENOMIC DNA]</scope>
</reference>
<dbReference type="PANTHER" id="PTHR46648">
    <property type="entry name" value="HIT FAMILY PROTEIN 1"/>
    <property type="match status" value="1"/>
</dbReference>
<evidence type="ECO:0000256" key="3">
    <source>
        <dbReference type="PROSITE-ProRule" id="PRU00464"/>
    </source>
</evidence>
<dbReference type="SUPFAM" id="SSF54197">
    <property type="entry name" value="HIT-like"/>
    <property type="match status" value="1"/>
</dbReference>
<organism evidence="5 6">
    <name type="scientific">Candidatus Buchananbacteria bacterium RIFCSPHIGHO2_02_FULL_56_16</name>
    <dbReference type="NCBI Taxonomy" id="1797542"/>
    <lineage>
        <taxon>Bacteria</taxon>
        <taxon>Candidatus Buchananiibacteriota</taxon>
    </lineage>
</organism>
<dbReference type="GO" id="GO:0009117">
    <property type="term" value="P:nucleotide metabolic process"/>
    <property type="evidence" value="ECO:0007669"/>
    <property type="project" value="TreeGrafter"/>
</dbReference>